<reference evidence="15" key="2">
    <citation type="submission" date="2023-07" db="EMBL/GenBank/DDBJ databases">
        <authorList>
            <consortium name="Lawrence Berkeley National Laboratory"/>
            <person name="Haridas S."/>
            <person name="Hensen N."/>
            <person name="Bonometti L."/>
            <person name="Westerberg I."/>
            <person name="Brannstrom I.O."/>
            <person name="Guillou S."/>
            <person name="Cros-Aarteil S."/>
            <person name="Calhoun S."/>
            <person name="Kuo A."/>
            <person name="Mondo S."/>
            <person name="Pangilinan J."/>
            <person name="Riley R."/>
            <person name="LaButti K."/>
            <person name="Andreopoulos B."/>
            <person name="Lipzen A."/>
            <person name="Chen C."/>
            <person name="Yanf M."/>
            <person name="Daum C."/>
            <person name="Ng V."/>
            <person name="Clum A."/>
            <person name="Steindorff A."/>
            <person name="Ohm R."/>
            <person name="Martin F."/>
            <person name="Silar P."/>
            <person name="Natvig D."/>
            <person name="Lalanne C."/>
            <person name="Gautier V."/>
            <person name="Ament-velasquez S.L."/>
            <person name="Kruys A."/>
            <person name="Hutchinson M.I."/>
            <person name="Powell A.J."/>
            <person name="Barry K."/>
            <person name="Miller A.N."/>
            <person name="Grigoriev I.V."/>
            <person name="Debuchy R."/>
            <person name="Gladieux P."/>
            <person name="Thoren M.H."/>
            <person name="Johannesson H."/>
        </authorList>
    </citation>
    <scope>NUCLEOTIDE SEQUENCE</scope>
    <source>
        <strain evidence="15">FGSC 1904</strain>
    </source>
</reference>
<dbReference type="InterPro" id="IPR009060">
    <property type="entry name" value="UBA-like_sf"/>
</dbReference>
<dbReference type="SUPFAM" id="SSF46934">
    <property type="entry name" value="UBA-like"/>
    <property type="match status" value="1"/>
</dbReference>
<name>A0AAE0UHD7_SORBR</name>
<comment type="caution">
    <text evidence="15">The sequence shown here is derived from an EMBL/GenBank/DDBJ whole genome shotgun (WGS) entry which is preliminary data.</text>
</comment>
<protein>
    <recommendedName>
        <fullName evidence="10">Ubiquitin-conjugating enzyme E2 1</fullName>
        <ecNumber evidence="1">2.3.2.23</ecNumber>
    </recommendedName>
    <alternativeName>
        <fullName evidence="11">E2 ubiquitin-conjugating enzyme 1</fullName>
    </alternativeName>
    <alternativeName>
        <fullName evidence="8">E2 ubiquitin-conjugating enzyme 2</fullName>
    </alternativeName>
    <alternativeName>
        <fullName evidence="9">Ubiquitin carrier protein UBC2</fullName>
    </alternativeName>
    <alternativeName>
        <fullName evidence="6">Ubiquitin-conjugating enzyme E2 2</fullName>
    </alternativeName>
    <alternativeName>
        <fullName evidence="7">Ubiquitin-protein ligase UBC2</fullName>
    </alternativeName>
</protein>
<evidence type="ECO:0000313" key="16">
    <source>
        <dbReference type="Proteomes" id="UP001281003"/>
    </source>
</evidence>
<dbReference type="GO" id="GO:0061631">
    <property type="term" value="F:ubiquitin conjugating enzyme activity"/>
    <property type="evidence" value="ECO:0007669"/>
    <property type="project" value="UniProtKB-EC"/>
</dbReference>
<dbReference type="InterPro" id="IPR050113">
    <property type="entry name" value="Ub_conjugating_enzyme"/>
</dbReference>
<sequence>MATTRERRVAKELQDLWNDREASGVFAEPIESDNLSHLKGTFSGPPDTPYAGGTYEVDIQIPDKYPFKPPAMYLTTKIWHPNISSVTGAICLDILGTAWSPVGTIKTALLAIRMLLESPNPKDPQDAQVAKMLLENPNLFARTAHDWAVKYAKAPRVDAVPVKYSNEPAKGGSTTDDSSRYDGYNKDLVDRFVAMGFDVEKIVEAFHYFGIDKHGGRDYELEEAYMGDITARLLGDE</sequence>
<evidence type="ECO:0000256" key="12">
    <source>
        <dbReference type="PROSITE-ProRule" id="PRU10133"/>
    </source>
</evidence>
<dbReference type="PROSITE" id="PS00183">
    <property type="entry name" value="UBC_1"/>
    <property type="match status" value="1"/>
</dbReference>
<dbReference type="PROSITE" id="PS50127">
    <property type="entry name" value="UBC_2"/>
    <property type="match status" value="1"/>
</dbReference>
<dbReference type="PANTHER" id="PTHR24067">
    <property type="entry name" value="UBIQUITIN-CONJUGATING ENZYME E2"/>
    <property type="match status" value="1"/>
</dbReference>
<evidence type="ECO:0000256" key="9">
    <source>
        <dbReference type="ARBA" id="ARBA00042190"/>
    </source>
</evidence>
<dbReference type="Pfam" id="PF09288">
    <property type="entry name" value="UBA_3"/>
    <property type="match status" value="1"/>
</dbReference>
<keyword evidence="16" id="KW-1185">Reference proteome</keyword>
<dbReference type="Pfam" id="PF00179">
    <property type="entry name" value="UQ_con"/>
    <property type="match status" value="1"/>
</dbReference>
<dbReference type="AlphaFoldDB" id="A0AAE0UHD7"/>
<evidence type="ECO:0000256" key="13">
    <source>
        <dbReference type="RuleBase" id="RU362109"/>
    </source>
</evidence>
<dbReference type="InterPro" id="IPR015368">
    <property type="entry name" value="UBA_C_fun"/>
</dbReference>
<evidence type="ECO:0000256" key="6">
    <source>
        <dbReference type="ARBA" id="ARBA00039884"/>
    </source>
</evidence>
<feature type="active site" description="Glycyl thioester intermediate" evidence="12">
    <location>
        <position position="91"/>
    </location>
</feature>
<feature type="domain" description="UBC core" evidence="14">
    <location>
        <begin position="4"/>
        <end position="153"/>
    </location>
</feature>
<evidence type="ECO:0000256" key="7">
    <source>
        <dbReference type="ARBA" id="ARBA00041569"/>
    </source>
</evidence>
<dbReference type="FunFam" id="3.10.110.10:FF:000037">
    <property type="entry name" value="ubiquitin-conjugating enzyme E2 27"/>
    <property type="match status" value="1"/>
</dbReference>
<proteinExistence type="inferred from homology"/>
<keyword evidence="4 13" id="KW-0833">Ubl conjugation pathway</keyword>
<dbReference type="GO" id="GO:0005524">
    <property type="term" value="F:ATP binding"/>
    <property type="evidence" value="ECO:0007669"/>
    <property type="project" value="UniProtKB-UniRule"/>
</dbReference>
<evidence type="ECO:0000256" key="3">
    <source>
        <dbReference type="ARBA" id="ARBA00022741"/>
    </source>
</evidence>
<dbReference type="InterPro" id="IPR016135">
    <property type="entry name" value="UBQ-conjugating_enzyme/RWD"/>
</dbReference>
<gene>
    <name evidence="15" type="ORF">B0T20DRAFT_21075</name>
</gene>
<evidence type="ECO:0000256" key="11">
    <source>
        <dbReference type="ARBA" id="ARBA00077197"/>
    </source>
</evidence>
<keyword evidence="2" id="KW-0808">Transferase</keyword>
<evidence type="ECO:0000256" key="5">
    <source>
        <dbReference type="ARBA" id="ARBA00022840"/>
    </source>
</evidence>
<dbReference type="InterPro" id="IPR000608">
    <property type="entry name" value="UBC"/>
</dbReference>
<dbReference type="Gene3D" id="3.10.110.10">
    <property type="entry name" value="Ubiquitin Conjugating Enzyme"/>
    <property type="match status" value="1"/>
</dbReference>
<dbReference type="InterPro" id="IPR023313">
    <property type="entry name" value="UBQ-conjugating_AS"/>
</dbReference>
<keyword evidence="5 13" id="KW-0067">ATP-binding</keyword>
<dbReference type="SMART" id="SM00212">
    <property type="entry name" value="UBCc"/>
    <property type="match status" value="1"/>
</dbReference>
<evidence type="ECO:0000256" key="2">
    <source>
        <dbReference type="ARBA" id="ARBA00022679"/>
    </source>
</evidence>
<dbReference type="Proteomes" id="UP001281003">
    <property type="component" value="Unassembled WGS sequence"/>
</dbReference>
<evidence type="ECO:0000256" key="1">
    <source>
        <dbReference type="ARBA" id="ARBA00012486"/>
    </source>
</evidence>
<accession>A0AAE0UHD7</accession>
<dbReference type="CDD" id="cd23800">
    <property type="entry name" value="UBCc_UBE2K"/>
    <property type="match status" value="1"/>
</dbReference>
<dbReference type="EC" id="2.3.2.23" evidence="1"/>
<reference evidence="15" key="1">
    <citation type="journal article" date="2023" name="Mol. Phylogenet. Evol.">
        <title>Genome-scale phylogeny and comparative genomics of the fungal order Sordariales.</title>
        <authorList>
            <person name="Hensen N."/>
            <person name="Bonometti L."/>
            <person name="Westerberg I."/>
            <person name="Brannstrom I.O."/>
            <person name="Guillou S."/>
            <person name="Cros-Aarteil S."/>
            <person name="Calhoun S."/>
            <person name="Haridas S."/>
            <person name="Kuo A."/>
            <person name="Mondo S."/>
            <person name="Pangilinan J."/>
            <person name="Riley R."/>
            <person name="LaButti K."/>
            <person name="Andreopoulos B."/>
            <person name="Lipzen A."/>
            <person name="Chen C."/>
            <person name="Yan M."/>
            <person name="Daum C."/>
            <person name="Ng V."/>
            <person name="Clum A."/>
            <person name="Steindorff A."/>
            <person name="Ohm R.A."/>
            <person name="Martin F."/>
            <person name="Silar P."/>
            <person name="Natvig D.O."/>
            <person name="Lalanne C."/>
            <person name="Gautier V."/>
            <person name="Ament-Velasquez S.L."/>
            <person name="Kruys A."/>
            <person name="Hutchinson M.I."/>
            <person name="Powell A.J."/>
            <person name="Barry K."/>
            <person name="Miller A.N."/>
            <person name="Grigoriev I.V."/>
            <person name="Debuchy R."/>
            <person name="Gladieux P."/>
            <person name="Hiltunen Thoren M."/>
            <person name="Johannesson H."/>
        </authorList>
    </citation>
    <scope>NUCLEOTIDE SEQUENCE</scope>
    <source>
        <strain evidence="15">FGSC 1904</strain>
    </source>
</reference>
<keyword evidence="3 13" id="KW-0547">Nucleotide-binding</keyword>
<organism evidence="15 16">
    <name type="scientific">Sordaria brevicollis</name>
    <dbReference type="NCBI Taxonomy" id="83679"/>
    <lineage>
        <taxon>Eukaryota</taxon>
        <taxon>Fungi</taxon>
        <taxon>Dikarya</taxon>
        <taxon>Ascomycota</taxon>
        <taxon>Pezizomycotina</taxon>
        <taxon>Sordariomycetes</taxon>
        <taxon>Sordariomycetidae</taxon>
        <taxon>Sordariales</taxon>
        <taxon>Sordariaceae</taxon>
        <taxon>Sordaria</taxon>
    </lineage>
</organism>
<evidence type="ECO:0000256" key="10">
    <source>
        <dbReference type="ARBA" id="ARBA00072431"/>
    </source>
</evidence>
<dbReference type="EMBL" id="JAUTDP010000001">
    <property type="protein sequence ID" value="KAK3403254.1"/>
    <property type="molecule type" value="Genomic_DNA"/>
</dbReference>
<evidence type="ECO:0000259" key="14">
    <source>
        <dbReference type="PROSITE" id="PS50127"/>
    </source>
</evidence>
<comment type="similarity">
    <text evidence="13">Belongs to the ubiquitin-conjugating enzyme family.</text>
</comment>
<evidence type="ECO:0000256" key="8">
    <source>
        <dbReference type="ARBA" id="ARBA00042179"/>
    </source>
</evidence>
<dbReference type="SUPFAM" id="SSF54495">
    <property type="entry name" value="UBC-like"/>
    <property type="match status" value="1"/>
</dbReference>
<evidence type="ECO:0000313" key="15">
    <source>
        <dbReference type="EMBL" id="KAK3403254.1"/>
    </source>
</evidence>
<evidence type="ECO:0000256" key="4">
    <source>
        <dbReference type="ARBA" id="ARBA00022786"/>
    </source>
</evidence>